<keyword evidence="2" id="KW-0560">Oxidoreductase</keyword>
<dbReference type="Proteomes" id="UP001279734">
    <property type="component" value="Unassembled WGS sequence"/>
</dbReference>
<dbReference type="EMBL" id="BSYO01000031">
    <property type="protein sequence ID" value="GMH26348.1"/>
    <property type="molecule type" value="Genomic_DNA"/>
</dbReference>
<dbReference type="SUPFAM" id="SSF51735">
    <property type="entry name" value="NAD(P)-binding Rossmann-fold domains"/>
    <property type="match status" value="1"/>
</dbReference>
<comment type="similarity">
    <text evidence="1">Belongs to the short-chain dehydrogenases/reductases (SDR) family.</text>
</comment>
<reference evidence="3" key="1">
    <citation type="submission" date="2023-05" db="EMBL/GenBank/DDBJ databases">
        <title>Nepenthes gracilis genome sequencing.</title>
        <authorList>
            <person name="Fukushima K."/>
        </authorList>
    </citation>
    <scope>NUCLEOTIDE SEQUENCE</scope>
    <source>
        <strain evidence="3">SING2019-196</strain>
    </source>
</reference>
<dbReference type="AlphaFoldDB" id="A0AAD3TBW0"/>
<dbReference type="Pfam" id="PF13561">
    <property type="entry name" value="adh_short_C2"/>
    <property type="match status" value="1"/>
</dbReference>
<dbReference type="FunFam" id="3.40.50.720:FF:000084">
    <property type="entry name" value="Short-chain dehydrogenase reductase"/>
    <property type="match status" value="1"/>
</dbReference>
<evidence type="ECO:0000256" key="1">
    <source>
        <dbReference type="ARBA" id="ARBA00006484"/>
    </source>
</evidence>
<dbReference type="Gene3D" id="3.40.50.720">
    <property type="entry name" value="NAD(P)-binding Rossmann-like Domain"/>
    <property type="match status" value="1"/>
</dbReference>
<keyword evidence="4" id="KW-1185">Reference proteome</keyword>
<sequence length="304" mass="32144">MKNSINTQILQPFVCRNTAMEELSNLPASATTVGKRLEGKVAIITGAAGGIGACTAKLFIQHGAKVIISDVLDDLGTALCQDVASENLSYVHCDVTNESDVKNLVETAISKYGKLDIMYSNAGIGGQFHVSSIVDAESDDLKRVMDVNVHGAFLCAKYAARAMVPARKGVILFTASNASVTSGIGSNSFGASKVAIVGLARNLCVDLGKYGIRVNCISPFLVATPATIGAFNVNQDRIEKLYESISILKGVVLKMEDVAQTAIFLASDESKVISGQNIVIDGGYGTTHLSFKMKIQELMSGNQN</sequence>
<evidence type="ECO:0000313" key="3">
    <source>
        <dbReference type="EMBL" id="GMH26348.1"/>
    </source>
</evidence>
<gene>
    <name evidence="3" type="ORF">Nepgr_028191</name>
</gene>
<dbReference type="PANTHER" id="PTHR43180:SF45">
    <property type="entry name" value="SECOISOLARICIRESINOL DEHYDROGENASE-LIKE ISOFORM X1"/>
    <property type="match status" value="1"/>
</dbReference>
<dbReference type="GO" id="GO:0016491">
    <property type="term" value="F:oxidoreductase activity"/>
    <property type="evidence" value="ECO:0007669"/>
    <property type="project" value="UniProtKB-KW"/>
</dbReference>
<evidence type="ECO:0000313" key="4">
    <source>
        <dbReference type="Proteomes" id="UP001279734"/>
    </source>
</evidence>
<proteinExistence type="inferred from homology"/>
<protein>
    <submittedName>
        <fullName evidence="3">Uncharacterized protein</fullName>
    </submittedName>
</protein>
<dbReference type="InterPro" id="IPR002347">
    <property type="entry name" value="SDR_fam"/>
</dbReference>
<dbReference type="PANTHER" id="PTHR43180">
    <property type="entry name" value="3-OXOACYL-(ACYL-CARRIER-PROTEIN) REDUCTASE (AFU_ORTHOLOGUE AFUA_6G11210)"/>
    <property type="match status" value="1"/>
</dbReference>
<dbReference type="InterPro" id="IPR036291">
    <property type="entry name" value="NAD(P)-bd_dom_sf"/>
</dbReference>
<evidence type="ECO:0000256" key="2">
    <source>
        <dbReference type="ARBA" id="ARBA00023002"/>
    </source>
</evidence>
<organism evidence="3 4">
    <name type="scientific">Nepenthes gracilis</name>
    <name type="common">Slender pitcher plant</name>
    <dbReference type="NCBI Taxonomy" id="150966"/>
    <lineage>
        <taxon>Eukaryota</taxon>
        <taxon>Viridiplantae</taxon>
        <taxon>Streptophyta</taxon>
        <taxon>Embryophyta</taxon>
        <taxon>Tracheophyta</taxon>
        <taxon>Spermatophyta</taxon>
        <taxon>Magnoliopsida</taxon>
        <taxon>eudicotyledons</taxon>
        <taxon>Gunneridae</taxon>
        <taxon>Pentapetalae</taxon>
        <taxon>Caryophyllales</taxon>
        <taxon>Nepenthaceae</taxon>
        <taxon>Nepenthes</taxon>
    </lineage>
</organism>
<accession>A0AAD3TBW0</accession>
<dbReference type="PRINTS" id="PR00081">
    <property type="entry name" value="GDHRDH"/>
</dbReference>
<comment type="caution">
    <text evidence="3">The sequence shown here is derived from an EMBL/GenBank/DDBJ whole genome shotgun (WGS) entry which is preliminary data.</text>
</comment>
<name>A0AAD3TBW0_NEPGR</name>